<reference evidence="3" key="1">
    <citation type="journal article" date="2019" name="Int. J. Syst. Evol. Microbiol.">
        <title>The Global Catalogue of Microorganisms (GCM) 10K type strain sequencing project: providing services to taxonomists for standard genome sequencing and annotation.</title>
        <authorList>
            <consortium name="The Broad Institute Genomics Platform"/>
            <consortium name="The Broad Institute Genome Sequencing Center for Infectious Disease"/>
            <person name="Wu L."/>
            <person name="Ma J."/>
        </authorList>
    </citation>
    <scope>NUCLEOTIDE SEQUENCE [LARGE SCALE GENOMIC DNA]</scope>
    <source>
        <strain evidence="3">NBRC 103632</strain>
    </source>
</reference>
<accession>A0AA37TBJ1</accession>
<sequence>MNRSTVGRWEAKGWIVLTVDGLVNVEASERLLGGRAETYRGGKAKGPSAQKDRPSFTPDLGNSSAQDPLALAQAGLAEVIRAIGPYAARMAVEFGAPLQVAYGLDQAVAVEADGIAARFLARNGHPDTASGYGALESLGLDFAEADWAALAKAAGARLDLDALDAWFTGTAYWRSPAEASA</sequence>
<feature type="region of interest" description="Disordered" evidence="1">
    <location>
        <begin position="38"/>
        <end position="62"/>
    </location>
</feature>
<comment type="caution">
    <text evidence="2">The sequence shown here is derived from an EMBL/GenBank/DDBJ whole genome shotgun (WGS) entry which is preliminary data.</text>
</comment>
<evidence type="ECO:0000256" key="1">
    <source>
        <dbReference type="SAM" id="MobiDB-lite"/>
    </source>
</evidence>
<dbReference type="AlphaFoldDB" id="A0AA37TBJ1"/>
<evidence type="ECO:0000313" key="3">
    <source>
        <dbReference type="Proteomes" id="UP001157440"/>
    </source>
</evidence>
<proteinExistence type="predicted"/>
<protein>
    <submittedName>
        <fullName evidence="2">Uncharacterized protein</fullName>
    </submittedName>
</protein>
<dbReference type="Proteomes" id="UP001157440">
    <property type="component" value="Unassembled WGS sequence"/>
</dbReference>
<dbReference type="RefSeq" id="WP_238199267.1">
    <property type="nucleotide sequence ID" value="NZ_BPQZ01000033.1"/>
</dbReference>
<organism evidence="2 3">
    <name type="scientific">Methylobacterium tardum</name>
    <dbReference type="NCBI Taxonomy" id="374432"/>
    <lineage>
        <taxon>Bacteria</taxon>
        <taxon>Pseudomonadati</taxon>
        <taxon>Pseudomonadota</taxon>
        <taxon>Alphaproteobacteria</taxon>
        <taxon>Hyphomicrobiales</taxon>
        <taxon>Methylobacteriaceae</taxon>
        <taxon>Methylobacterium</taxon>
    </lineage>
</organism>
<dbReference type="EMBL" id="BSPL01000002">
    <property type="protein sequence ID" value="GLS68074.1"/>
    <property type="molecule type" value="Genomic_DNA"/>
</dbReference>
<keyword evidence="3" id="KW-1185">Reference proteome</keyword>
<name>A0AA37TBJ1_9HYPH</name>
<evidence type="ECO:0000313" key="2">
    <source>
        <dbReference type="EMBL" id="GLS68074.1"/>
    </source>
</evidence>
<gene>
    <name evidence="2" type="ORF">GCM10007890_00850</name>
</gene>